<evidence type="ECO:0000313" key="3">
    <source>
        <dbReference type="Proteomes" id="UP000228949"/>
    </source>
</evidence>
<feature type="compositionally biased region" description="Basic and acidic residues" evidence="1">
    <location>
        <begin position="318"/>
        <end position="345"/>
    </location>
</feature>
<evidence type="ECO:0000256" key="1">
    <source>
        <dbReference type="SAM" id="MobiDB-lite"/>
    </source>
</evidence>
<feature type="region of interest" description="Disordered" evidence="1">
    <location>
        <begin position="194"/>
        <end position="218"/>
    </location>
</feature>
<gene>
    <name evidence="2" type="ORF">COS61_01360</name>
</gene>
<accession>A0A2M7B5S3</accession>
<dbReference type="Proteomes" id="UP000228949">
    <property type="component" value="Unassembled WGS sequence"/>
</dbReference>
<protein>
    <submittedName>
        <fullName evidence="2">Uncharacterized protein</fullName>
    </submittedName>
</protein>
<comment type="caution">
    <text evidence="2">The sequence shown here is derived from an EMBL/GenBank/DDBJ whole genome shotgun (WGS) entry which is preliminary data.</text>
</comment>
<sequence>MLKISRQQALNRWDILPDNLREALFSEYDADILWRICENQHLSEDKIRIIAILIGNVILGFIHPEDLAKEIEQELGINPEIANSIVVEIERKIFAPIRSDLEKIYAPAEALTEEGASPISEPEAPKIIPTIPLSPADLPAEASAQAGTLTETGPLILQKETEFKPLAGTKKSLGGLFGFLKKKKAAESVKAQIEIGSDADSREIASSEPPAVSRVEPPEIRVVHYSQFEPTTGPFPASEETKIKPMLLENLSVETEILTPSQQPILPQPPQSSAAAKVEKKEEDKPISEKIEEKRPVASKVEPPAASKAEPLVASKVEPLDLRKPSEPIKPAVEKPPTEPSKTELPKPSPSKPEEEIIDLGMFR</sequence>
<dbReference type="EMBL" id="PEVJ01000031">
    <property type="protein sequence ID" value="PIU98440.1"/>
    <property type="molecule type" value="Genomic_DNA"/>
</dbReference>
<dbReference type="AlphaFoldDB" id="A0A2M7B5S3"/>
<feature type="region of interest" description="Disordered" evidence="1">
    <location>
        <begin position="254"/>
        <end position="364"/>
    </location>
</feature>
<feature type="compositionally biased region" description="Low complexity" evidence="1">
    <location>
        <begin position="260"/>
        <end position="276"/>
    </location>
</feature>
<feature type="compositionally biased region" description="Basic and acidic residues" evidence="1">
    <location>
        <begin position="277"/>
        <end position="296"/>
    </location>
</feature>
<evidence type="ECO:0000313" key="2">
    <source>
        <dbReference type="EMBL" id="PIU98440.1"/>
    </source>
</evidence>
<name>A0A2M7B5S3_9BACT</name>
<organism evidence="2 3">
    <name type="scientific">Candidatus Wolfebacteria bacterium CG03_land_8_20_14_0_80_40_12</name>
    <dbReference type="NCBI Taxonomy" id="1975069"/>
    <lineage>
        <taxon>Bacteria</taxon>
        <taxon>Candidatus Wolfeibacteriota</taxon>
    </lineage>
</organism>
<proteinExistence type="predicted"/>
<reference evidence="3" key="1">
    <citation type="submission" date="2017-09" db="EMBL/GenBank/DDBJ databases">
        <title>Depth-based differentiation of microbial function through sediment-hosted aquifers and enrichment of novel symbionts in the deep terrestrial subsurface.</title>
        <authorList>
            <person name="Probst A.J."/>
            <person name="Ladd B."/>
            <person name="Jarett J.K."/>
            <person name="Geller-Mcgrath D.E."/>
            <person name="Sieber C.M.K."/>
            <person name="Emerson J.B."/>
            <person name="Anantharaman K."/>
            <person name="Thomas B.C."/>
            <person name="Malmstrom R."/>
            <person name="Stieglmeier M."/>
            <person name="Klingl A."/>
            <person name="Woyke T."/>
            <person name="Ryan C.M."/>
            <person name="Banfield J.F."/>
        </authorList>
    </citation>
    <scope>NUCLEOTIDE SEQUENCE [LARGE SCALE GENOMIC DNA]</scope>
</reference>